<evidence type="ECO:0000256" key="6">
    <source>
        <dbReference type="SAM" id="SignalP"/>
    </source>
</evidence>
<keyword evidence="3 6" id="KW-0732">Signal</keyword>
<name>A0A857JQ63_9ALTE</name>
<dbReference type="GO" id="GO:0009252">
    <property type="term" value="P:peptidoglycan biosynthetic process"/>
    <property type="evidence" value="ECO:0007669"/>
    <property type="project" value="TreeGrafter"/>
</dbReference>
<dbReference type="EMBL" id="CP047656">
    <property type="protein sequence ID" value="QHJ13097.1"/>
    <property type="molecule type" value="Genomic_DNA"/>
</dbReference>
<dbReference type="InterPro" id="IPR010583">
    <property type="entry name" value="MipA"/>
</dbReference>
<gene>
    <name evidence="7" type="ORF">FX988_03355</name>
</gene>
<keyword evidence="4" id="KW-0472">Membrane</keyword>
<feature type="signal peptide" evidence="6">
    <location>
        <begin position="1"/>
        <end position="27"/>
    </location>
</feature>
<accession>A0A857JQ63</accession>
<sequence>MGAFSIKNHSMILLMLWFLMLPHSAFADCTGQQCIEPGKWQIGLALGIGAKSNPLVDGDAIPLIVLPDIAYYGDNLYLDNAEIGYQWLQSDTSALDTFISINSEKAFFTFWHPSNLLLPSSNAFNQAVGPSNESPYDTRRVSIDDVQSRKWAIDAGIRWHIRSGNSQWRFSAKTDATGVHHGHQFEVGYRYHGKWHDWRFSIAPGITWKSSQLIDYYYGIHPQDNLDSTFYYQGASGWQPTIAIGASKAINQDWQWLARASYTWFNSGMTHSPIVEQSFTRSIFIGVGYVFE</sequence>
<organism evidence="7 8">
    <name type="scientific">Paraglaciecola mesophila</name>
    <dbReference type="NCBI Taxonomy" id="197222"/>
    <lineage>
        <taxon>Bacteria</taxon>
        <taxon>Pseudomonadati</taxon>
        <taxon>Pseudomonadota</taxon>
        <taxon>Gammaproteobacteria</taxon>
        <taxon>Alteromonadales</taxon>
        <taxon>Alteromonadaceae</taxon>
        <taxon>Paraglaciecola</taxon>
    </lineage>
</organism>
<evidence type="ECO:0000313" key="8">
    <source>
        <dbReference type="Proteomes" id="UP000464524"/>
    </source>
</evidence>
<evidence type="ECO:0000256" key="1">
    <source>
        <dbReference type="ARBA" id="ARBA00004442"/>
    </source>
</evidence>
<proteinExistence type="inferred from homology"/>
<dbReference type="OrthoDB" id="5731040at2"/>
<keyword evidence="8" id="KW-1185">Reference proteome</keyword>
<dbReference type="Pfam" id="PF06629">
    <property type="entry name" value="MipA"/>
    <property type="match status" value="1"/>
</dbReference>
<dbReference type="KEGG" id="pmes:FX988_03355"/>
<evidence type="ECO:0000256" key="5">
    <source>
        <dbReference type="ARBA" id="ARBA00023237"/>
    </source>
</evidence>
<evidence type="ECO:0000256" key="4">
    <source>
        <dbReference type="ARBA" id="ARBA00023136"/>
    </source>
</evidence>
<reference evidence="7 8" key="1">
    <citation type="submission" date="2019-12" db="EMBL/GenBank/DDBJ databases">
        <title>Genome sequencing and assembly of endphytes of Porphyra tenera.</title>
        <authorList>
            <person name="Park J.M."/>
            <person name="Shin R."/>
            <person name="Jo S.H."/>
        </authorList>
    </citation>
    <scope>NUCLEOTIDE SEQUENCE [LARGE SCALE GENOMIC DNA]</scope>
    <source>
        <strain evidence="7 8">GPM4</strain>
    </source>
</reference>
<dbReference type="PANTHER" id="PTHR38776">
    <property type="entry name" value="MLTA-INTERACTING PROTEIN-RELATED"/>
    <property type="match status" value="1"/>
</dbReference>
<protein>
    <submittedName>
        <fullName evidence="7">MltA-interacting protein</fullName>
    </submittedName>
</protein>
<keyword evidence="5" id="KW-0998">Cell outer membrane</keyword>
<comment type="similarity">
    <text evidence="2">Belongs to the MipA/OmpV family.</text>
</comment>
<dbReference type="GO" id="GO:0009279">
    <property type="term" value="C:cell outer membrane"/>
    <property type="evidence" value="ECO:0007669"/>
    <property type="project" value="UniProtKB-SubCell"/>
</dbReference>
<dbReference type="AlphaFoldDB" id="A0A857JQ63"/>
<dbReference type="PANTHER" id="PTHR38776:SF1">
    <property type="entry name" value="MLTA-INTERACTING PROTEIN-RELATED"/>
    <property type="match status" value="1"/>
</dbReference>
<comment type="subcellular location">
    <subcellularLocation>
        <location evidence="1">Cell outer membrane</location>
    </subcellularLocation>
</comment>
<dbReference type="RefSeq" id="WP_160181224.1">
    <property type="nucleotide sequence ID" value="NZ_CP047656.1"/>
</dbReference>
<dbReference type="Proteomes" id="UP000464524">
    <property type="component" value="Chromosome"/>
</dbReference>
<evidence type="ECO:0000313" key="7">
    <source>
        <dbReference type="EMBL" id="QHJ13097.1"/>
    </source>
</evidence>
<evidence type="ECO:0000256" key="3">
    <source>
        <dbReference type="ARBA" id="ARBA00022729"/>
    </source>
</evidence>
<feature type="chain" id="PRO_5032911451" evidence="6">
    <location>
        <begin position="28"/>
        <end position="292"/>
    </location>
</feature>
<evidence type="ECO:0000256" key="2">
    <source>
        <dbReference type="ARBA" id="ARBA00005722"/>
    </source>
</evidence>